<sequence>MLVGMVHNGWQFGFANSLFLSTRAETGACVSVVYDTRLCYTVVCALGYPTILKSIYPTDLTQPRHMGVSIGRV</sequence>
<gene>
    <name evidence="1" type="ORF">F383_33211</name>
</gene>
<proteinExistence type="predicted"/>
<dbReference type="EMBL" id="KN439810">
    <property type="protein sequence ID" value="KHG27080.1"/>
    <property type="molecule type" value="Genomic_DNA"/>
</dbReference>
<accession>A0A0B0PQ07</accession>
<name>A0A0B0PQ07_GOSAR</name>
<dbReference type="Proteomes" id="UP000032142">
    <property type="component" value="Unassembled WGS sequence"/>
</dbReference>
<protein>
    <submittedName>
        <fullName evidence="1">3-methyladenine dna glycosylase</fullName>
    </submittedName>
</protein>
<reference evidence="2" key="1">
    <citation type="submission" date="2014-09" db="EMBL/GenBank/DDBJ databases">
        <authorList>
            <person name="Mudge J."/>
            <person name="Ramaraj T."/>
            <person name="Lindquist I.E."/>
            <person name="Bharti A.K."/>
            <person name="Sundararajan A."/>
            <person name="Cameron C.T."/>
            <person name="Woodward J.E."/>
            <person name="May G.D."/>
            <person name="Brubaker C."/>
            <person name="Broadhvest J."/>
            <person name="Wilkins T.A."/>
        </authorList>
    </citation>
    <scope>NUCLEOTIDE SEQUENCE</scope>
    <source>
        <strain evidence="2">cv. AKA8401</strain>
    </source>
</reference>
<evidence type="ECO:0000313" key="2">
    <source>
        <dbReference type="Proteomes" id="UP000032142"/>
    </source>
</evidence>
<evidence type="ECO:0000313" key="1">
    <source>
        <dbReference type="EMBL" id="KHG27080.1"/>
    </source>
</evidence>
<organism evidence="1 2">
    <name type="scientific">Gossypium arboreum</name>
    <name type="common">Tree cotton</name>
    <name type="synonym">Gossypium nanking</name>
    <dbReference type="NCBI Taxonomy" id="29729"/>
    <lineage>
        <taxon>Eukaryota</taxon>
        <taxon>Viridiplantae</taxon>
        <taxon>Streptophyta</taxon>
        <taxon>Embryophyta</taxon>
        <taxon>Tracheophyta</taxon>
        <taxon>Spermatophyta</taxon>
        <taxon>Magnoliopsida</taxon>
        <taxon>eudicotyledons</taxon>
        <taxon>Gunneridae</taxon>
        <taxon>Pentapetalae</taxon>
        <taxon>rosids</taxon>
        <taxon>malvids</taxon>
        <taxon>Malvales</taxon>
        <taxon>Malvaceae</taxon>
        <taxon>Malvoideae</taxon>
        <taxon>Gossypium</taxon>
    </lineage>
</organism>
<keyword evidence="2" id="KW-1185">Reference proteome</keyword>
<dbReference type="AlphaFoldDB" id="A0A0B0PQ07"/>